<dbReference type="OrthoDB" id="4947039at2"/>
<reference evidence="2" key="1">
    <citation type="journal article" date="2014" name="Genome Announc.">
        <title>Genome Sequence of Arthrobacter siccitolerans 4J27, a Xeroprotectant-Producing Desiccation-Tolerant Microorganism.</title>
        <authorList>
            <person name="Manzanera M."/>
            <person name="Santa-Cruz-Calvo L."/>
            <person name="Vilchez J.I."/>
            <person name="Garcia-Fontana C."/>
            <person name="Silva-Castro G.A."/>
            <person name="Calvo C."/>
            <person name="Gonzalez-Lopez J."/>
        </authorList>
    </citation>
    <scope>NUCLEOTIDE SEQUENCE [LARGE SCALE GENOMIC DNA]</scope>
    <source>
        <strain evidence="2">4J27</strain>
    </source>
</reference>
<accession>A0A024H6U5</accession>
<dbReference type="AlphaFoldDB" id="A0A024H6U5"/>
<evidence type="ECO:0000313" key="1">
    <source>
        <dbReference type="EMBL" id="CCQ47733.1"/>
    </source>
</evidence>
<dbReference type="RefSeq" id="WP_050056564.1">
    <property type="nucleotide sequence ID" value="NZ_CAQI01000053.1"/>
</dbReference>
<protein>
    <submittedName>
        <fullName evidence="1">Uncharacterized protein</fullName>
    </submittedName>
</protein>
<dbReference type="Proteomes" id="UP000035722">
    <property type="component" value="Unassembled WGS sequence"/>
</dbReference>
<comment type="caution">
    <text evidence="1">The sequence shown here is derived from an EMBL/GenBank/DDBJ whole genome shotgun (WGS) entry which is preliminary data.</text>
</comment>
<dbReference type="EMBL" id="CAQI01000053">
    <property type="protein sequence ID" value="CCQ47733.1"/>
    <property type="molecule type" value="Genomic_DNA"/>
</dbReference>
<proteinExistence type="predicted"/>
<evidence type="ECO:0000313" key="2">
    <source>
        <dbReference type="Proteomes" id="UP000035722"/>
    </source>
</evidence>
<sequence length="87" mass="9575">MVKTFVPDPAGLGQPISLAMAAARAWDRVVAAFKPRSPYRIGDAVVGDDPFNGRREGVVISQRKTAVGVHTAHGVFFYDHRQLRQQD</sequence>
<organism evidence="1 2">
    <name type="scientific">Pseudarthrobacter siccitolerans</name>
    <dbReference type="NCBI Taxonomy" id="861266"/>
    <lineage>
        <taxon>Bacteria</taxon>
        <taxon>Bacillati</taxon>
        <taxon>Actinomycetota</taxon>
        <taxon>Actinomycetes</taxon>
        <taxon>Micrococcales</taxon>
        <taxon>Micrococcaceae</taxon>
        <taxon>Pseudarthrobacter</taxon>
    </lineage>
</organism>
<name>A0A024H6U5_9MICC</name>
<keyword evidence="2" id="KW-1185">Reference proteome</keyword>
<gene>
    <name evidence="1" type="ORF">ARTSIC4J27_3729</name>
</gene>